<dbReference type="InterPro" id="IPR054734">
    <property type="entry name" value="PqqF-like_C_4"/>
</dbReference>
<dbReference type="Pfam" id="PF00675">
    <property type="entry name" value="Peptidase_M16"/>
    <property type="match status" value="1"/>
</dbReference>
<keyword evidence="3" id="KW-0645">Protease</keyword>
<evidence type="ECO:0000256" key="6">
    <source>
        <dbReference type="ARBA" id="ARBA00022833"/>
    </source>
</evidence>
<evidence type="ECO:0000259" key="11">
    <source>
        <dbReference type="Pfam" id="PF16187"/>
    </source>
</evidence>
<evidence type="ECO:0000256" key="1">
    <source>
        <dbReference type="ARBA" id="ARBA00001947"/>
    </source>
</evidence>
<keyword evidence="4" id="KW-0479">Metal-binding</keyword>
<dbReference type="GO" id="GO:0004222">
    <property type="term" value="F:metalloendopeptidase activity"/>
    <property type="evidence" value="ECO:0007669"/>
    <property type="project" value="InterPro"/>
</dbReference>
<evidence type="ECO:0000256" key="5">
    <source>
        <dbReference type="ARBA" id="ARBA00022801"/>
    </source>
</evidence>
<accession>A0A3P6FNF7</accession>
<evidence type="ECO:0000256" key="8">
    <source>
        <dbReference type="SAM" id="MobiDB-lite"/>
    </source>
</evidence>
<feature type="domain" description="Peptidase M16 middle/third" evidence="11">
    <location>
        <begin position="1507"/>
        <end position="1789"/>
    </location>
</feature>
<evidence type="ECO:0000259" key="9">
    <source>
        <dbReference type="Pfam" id="PF00675"/>
    </source>
</evidence>
<dbReference type="GO" id="GO:0046872">
    <property type="term" value="F:metal ion binding"/>
    <property type="evidence" value="ECO:0007669"/>
    <property type="project" value="UniProtKB-KW"/>
</dbReference>
<evidence type="ECO:0000259" key="10">
    <source>
        <dbReference type="Pfam" id="PF05193"/>
    </source>
</evidence>
<sequence length="2084" mass="233862">MNPSLITATNAPISPSPRPPLLCHFLTPSPLRLSQSQSPSRRRYRVSFPRCAATSSEQPLVSTKKSDVHGNKKELTGLQPIVEKMTPPVRLATSAVVLAASLASGYGLGLRLAGSRNIAFGAAAAAGAAGGAVVYAMNSAVPEVAAIGLHNYVAEIEDPASVTKDDIEKIASRYGVNKGDEAFQAEICDIYCRYVTSVLPAEGQSLKGDEVDKIVKFKSALGIDDPDAASMHMELIQKDFECRITNSLVLSRLAGGYLGKGLRLGSVKGMPNSVGLVQQESTSVITSCMLPVQAFMRLVYVSALVFGDAASFLLPWKRVLKVTDAQVEIAIRENAKQLYAERLKLVGRDINVENLVDLRKAQLSIKLSDELAEDLFREHTRTVAIENISSALSVLKSRTRAVKSMSLVVEELEKVLEFNNLLVSLKSHSEADQFARGLGPISLIGGDSDFERRMDDLKLLYRAYVTDALSTGRIEENKLVAMSQLRNILGLGTREAEAISVDVTSKAYRKRLANAVTSGDLEAQDSKAKYLQKLCEELHFDAQKASAIHEEIYRQKLQQYVTDGELSDDNVAALLRLRVMLCIPQQTIEAAHAEICGSIFEKVVREAISSGVDGYDAETRKSVRKAAHGLRLSRETAMSIASKAARRVFTNYIRRARAAENRTESAKELKKMIAFNTLVVTEMVADIKGESSDKEPEEPIQVKEVDTEVEEWGSLESLKKTRPDKELAEKMGKPGQTEITLKDDLPDRDRIDLYKTYLLYCLTGEVTRIPFGAQITTKRDDSEYLLLNQLGGILGLTSKEIVNIHVGLAEQAFRQQAEVILADGQLTKARVEQLDELQKQVGLPQPQAEKVIKNITTTKMANAIETAVNQGRLNIKQIRELKEANVSLDSMIAVSLREKLFKKTVNDIFSSGTGEFDETEVYETIPSDLSIDVEKAKGVVHDLARSRLSNSLIQSVALLRQRNRKGVVSSLNDLLACDKAVPSEPLSWEVAEELSDLYDIYSKSDPKPAPEKVSRLQYLLGIDDSTATALREMEDGVFSSAAEEGNFQKQDLRRRFGYPQLLHESRYLLRTRRMPETKAVSTLDNVVVKSPNDRRLYRVIELENGLSALLIHDPDIYPEGYAADQIDEDDEDGEEEEEDSDGSYEDDEEGDDEDDDEVEGKGDQQTKKAAAAMCVAMGSFLDPPEAQGLAHFLEHMLFMGSSEFPDENEYDSYLSKHGGSSNAYTEMEHTCYHFEVKREFLQGALKRFSQFFVAPLMKTEAMEREVLAVDSEFNQALQNDACRLQQLQCYTSAKGHPFNRFSWGNKKSLSGAMENGVDLRECIMKLYKEYYHGGLMKLVVIGGESLDTLESWVVELFGDVKNGSKIMPTLEAKGPIWEGGKLYRLEAVKDVHTLDLTWTLPPLRHAYVKKPEDYLAHLLGHEGKGSLLSFLKGKGWATSLSAGVGDDGINRSSLAYVFGMSIHLTDSGLEKIYDIIAYTYQYLKLLRDASPQEWIFKELQDIGNMDFRYAEEQAADDYAAELSENMLAYPVEHIIYGDYVYRTWDSKMIADLMGFFTPKNMRIDVVSKSIKSEEFQTEPWFGSHYIVEDVPLVLMETWINPSEVDNSLHLPSENQFIPSDFSIRATSSDGDLKSQSPPKCIIDEPLMKFWYKLDETFKVPRANTYFRINLKGAYGSVKNCLLTELFINLLKDELNEIIYQATKLETSLSMYGDKLELKVFGFNEKIPALLSKILAIAKSFMPSLDRFKVIKENMERGLRNTNMKPLNHSTYLRLQLLCKRIYDSDEKLSVLNDLSLTDLNSFIPEVRSQIFIEALCHGNLSEDEAVNISNIFKNSLTVEPLPVKSRHGEQITCFPLSAKLVRDVNVKNKSETNSVVELYYQIEPEEAKSTRMKAVLDLFSEIIEEPLFNQLRTKEQLGYVVECGPRLTYRVHGFCFCVQSSKYGPVHLLGRIDNFIKDIEGMLEQLDEESFEDYRSGLIGRLLEKDPSLLSETNELWSQIVDQRYMFDYSQKEAEELRSIEKKDVMKWYKTYFKESSPKSRRLAVRVWGCDTNMKETQTDPKSVQVIADAVAFKSTSKFYPSLC</sequence>
<evidence type="ECO:0000313" key="13">
    <source>
        <dbReference type="EMBL" id="VDD53840.1"/>
    </source>
</evidence>
<evidence type="ECO:0000256" key="7">
    <source>
        <dbReference type="ARBA" id="ARBA00023049"/>
    </source>
</evidence>
<dbReference type="InterPro" id="IPR032632">
    <property type="entry name" value="Peptidase_M16_M"/>
</dbReference>
<feature type="compositionally biased region" description="Acidic residues" evidence="8">
    <location>
        <begin position="1127"/>
        <end position="1158"/>
    </location>
</feature>
<dbReference type="Pfam" id="PF05193">
    <property type="entry name" value="Peptidase_M16_C"/>
    <property type="match status" value="1"/>
</dbReference>
<comment type="cofactor">
    <cofactor evidence="1">
        <name>Zn(2+)</name>
        <dbReference type="ChEBI" id="CHEBI:29105"/>
    </cofactor>
</comment>
<feature type="domain" description="Peptidase M16 N-terminal" evidence="9">
    <location>
        <begin position="1163"/>
        <end position="1286"/>
    </location>
</feature>
<evidence type="ECO:0000259" key="12">
    <source>
        <dbReference type="Pfam" id="PF22456"/>
    </source>
</evidence>
<dbReference type="PANTHER" id="PTHR34935">
    <property type="entry name" value="PROTEIN TIC110, CHLOROPLASTIC"/>
    <property type="match status" value="1"/>
</dbReference>
<gene>
    <name evidence="13" type="ORF">BOLC8T47069H</name>
</gene>
<dbReference type="GO" id="GO:0061927">
    <property type="term" value="C:TOC-TIC supercomplex I"/>
    <property type="evidence" value="ECO:0007669"/>
    <property type="project" value="TreeGrafter"/>
</dbReference>
<dbReference type="InterPro" id="IPR031610">
    <property type="entry name" value="TIC110"/>
</dbReference>
<dbReference type="FunFam" id="3.30.830.10:FF:000005">
    <property type="entry name" value="nardilysin isoform X1"/>
    <property type="match status" value="1"/>
</dbReference>
<dbReference type="InterPro" id="IPR007863">
    <property type="entry name" value="Peptidase_M16_C"/>
</dbReference>
<dbReference type="PANTHER" id="PTHR34935:SF3">
    <property type="entry name" value="PROTEIN TIC110, CHLOROPLASTIC"/>
    <property type="match status" value="1"/>
</dbReference>
<dbReference type="InterPro" id="IPR011249">
    <property type="entry name" value="Metalloenz_LuxS/M16"/>
</dbReference>
<evidence type="ECO:0000256" key="2">
    <source>
        <dbReference type="ARBA" id="ARBA00007261"/>
    </source>
</evidence>
<dbReference type="SUPFAM" id="SSF63411">
    <property type="entry name" value="LuxS/MPP-like metallohydrolase"/>
    <property type="match status" value="4"/>
</dbReference>
<dbReference type="GO" id="GO:0006508">
    <property type="term" value="P:proteolysis"/>
    <property type="evidence" value="ECO:0007669"/>
    <property type="project" value="UniProtKB-KW"/>
</dbReference>
<name>A0A3P6FNF7_BRAOL</name>
<dbReference type="Pfam" id="PF16940">
    <property type="entry name" value="Tic110"/>
    <property type="match status" value="2"/>
</dbReference>
<keyword evidence="5" id="KW-0378">Hydrolase</keyword>
<evidence type="ECO:0000256" key="3">
    <source>
        <dbReference type="ARBA" id="ARBA00022670"/>
    </source>
</evidence>
<feature type="domain" description="Coenzyme PQQ synthesis protein F-like C-terminal lobe" evidence="12">
    <location>
        <begin position="1898"/>
        <end position="1997"/>
    </location>
</feature>
<evidence type="ECO:0008006" key="14">
    <source>
        <dbReference type="Google" id="ProtNLM"/>
    </source>
</evidence>
<feature type="domain" description="Peptidase M16 C-terminal" evidence="10">
    <location>
        <begin position="1323"/>
        <end position="1500"/>
    </location>
</feature>
<dbReference type="Gene3D" id="3.30.830.10">
    <property type="entry name" value="Metalloenzyme, LuxS/M16 peptidase-like"/>
    <property type="match status" value="4"/>
</dbReference>
<feature type="region of interest" description="Disordered" evidence="8">
    <location>
        <begin position="1127"/>
        <end position="1166"/>
    </location>
</feature>
<dbReference type="InterPro" id="IPR001431">
    <property type="entry name" value="Pept_M16_Zn_BS"/>
</dbReference>
<dbReference type="Pfam" id="PF16187">
    <property type="entry name" value="Peptidase_M16_M"/>
    <property type="match status" value="1"/>
</dbReference>
<comment type="similarity">
    <text evidence="2">Belongs to the peptidase M16 family.</text>
</comment>
<protein>
    <recommendedName>
        <fullName evidence="14">Peptidase M16 N-terminal domain-containing protein</fullName>
    </recommendedName>
</protein>
<evidence type="ECO:0000256" key="4">
    <source>
        <dbReference type="ARBA" id="ARBA00022723"/>
    </source>
</evidence>
<keyword evidence="7" id="KW-0482">Metalloprotease</keyword>
<dbReference type="EMBL" id="LR031879">
    <property type="protein sequence ID" value="VDD53840.1"/>
    <property type="molecule type" value="Genomic_DNA"/>
</dbReference>
<dbReference type="Pfam" id="PF22456">
    <property type="entry name" value="PqqF-like_C_4"/>
    <property type="match status" value="1"/>
</dbReference>
<dbReference type="FunFam" id="3.30.830.10:FF:000003">
    <property type="entry name" value="Insulin-degrading enzyme"/>
    <property type="match status" value="1"/>
</dbReference>
<dbReference type="GO" id="GO:0045037">
    <property type="term" value="P:protein import into chloroplast stroma"/>
    <property type="evidence" value="ECO:0007669"/>
    <property type="project" value="TreeGrafter"/>
</dbReference>
<keyword evidence="6" id="KW-0862">Zinc</keyword>
<organism evidence="13">
    <name type="scientific">Brassica oleracea</name>
    <name type="common">Wild cabbage</name>
    <dbReference type="NCBI Taxonomy" id="3712"/>
    <lineage>
        <taxon>Eukaryota</taxon>
        <taxon>Viridiplantae</taxon>
        <taxon>Streptophyta</taxon>
        <taxon>Embryophyta</taxon>
        <taxon>Tracheophyta</taxon>
        <taxon>Spermatophyta</taxon>
        <taxon>Magnoliopsida</taxon>
        <taxon>eudicotyledons</taxon>
        <taxon>Gunneridae</taxon>
        <taxon>Pentapetalae</taxon>
        <taxon>rosids</taxon>
        <taxon>malvids</taxon>
        <taxon>Brassicales</taxon>
        <taxon>Brassicaceae</taxon>
        <taxon>Brassiceae</taxon>
        <taxon>Brassica</taxon>
    </lineage>
</organism>
<dbReference type="FunFam" id="3.30.830.10:FF:000030">
    <property type="entry name" value="Insulin-degrading enzyme"/>
    <property type="match status" value="1"/>
</dbReference>
<dbReference type="InterPro" id="IPR011765">
    <property type="entry name" value="Pept_M16_N"/>
</dbReference>
<reference evidence="13" key="1">
    <citation type="submission" date="2018-11" db="EMBL/GenBank/DDBJ databases">
        <authorList>
            <consortium name="Genoscope - CEA"/>
            <person name="William W."/>
        </authorList>
    </citation>
    <scope>NUCLEOTIDE SEQUENCE</scope>
</reference>
<dbReference type="PROSITE" id="PS00143">
    <property type="entry name" value="INSULINASE"/>
    <property type="match status" value="1"/>
</dbReference>
<proteinExistence type="inferred from homology"/>